<sequence>MSENELVYNEKYCDYRLLYEGLEFCWDEKPSGDYLDTVKVLAKNYHKNIDKIAAFMLEDIQEMYDESITIDDVKERIGIPQIDPELGTVTYCEQTFDYTHIFCFEFWDDEFEDLNYFAIDG</sequence>
<evidence type="ECO:0008006" key="2">
    <source>
        <dbReference type="Google" id="ProtNLM"/>
    </source>
</evidence>
<protein>
    <recommendedName>
        <fullName evidence="2">DUF2004 domain-containing protein</fullName>
    </recommendedName>
</protein>
<gene>
    <name evidence="1" type="ORF">VDLFYP95_01527</name>
</gene>
<dbReference type="RefSeq" id="WP_422103711.1">
    <property type="nucleotide sequence ID" value="NZ_CACRUF010000039.1"/>
</dbReference>
<proteinExistence type="predicted"/>
<name>A0A6N3C6Q2_9FIRM</name>
<reference evidence="1" key="1">
    <citation type="submission" date="2019-11" db="EMBL/GenBank/DDBJ databases">
        <authorList>
            <person name="Feng L."/>
        </authorList>
    </citation>
    <scope>NUCLEOTIDE SEQUENCE</scope>
    <source>
        <strain evidence="1">VdisparLFYP95</strain>
    </source>
</reference>
<organism evidence="1">
    <name type="scientific">Veillonella dispar</name>
    <dbReference type="NCBI Taxonomy" id="39778"/>
    <lineage>
        <taxon>Bacteria</taxon>
        <taxon>Bacillati</taxon>
        <taxon>Bacillota</taxon>
        <taxon>Negativicutes</taxon>
        <taxon>Veillonellales</taxon>
        <taxon>Veillonellaceae</taxon>
        <taxon>Veillonella</taxon>
    </lineage>
</organism>
<dbReference type="AlphaFoldDB" id="A0A6N3C6Q2"/>
<evidence type="ECO:0000313" key="1">
    <source>
        <dbReference type="EMBL" id="VYU10648.1"/>
    </source>
</evidence>
<accession>A0A6N3C6Q2</accession>
<dbReference type="EMBL" id="CACRUF010000039">
    <property type="protein sequence ID" value="VYU10648.1"/>
    <property type="molecule type" value="Genomic_DNA"/>
</dbReference>